<dbReference type="GO" id="GO:0004370">
    <property type="term" value="F:glycerol kinase activity"/>
    <property type="evidence" value="ECO:0007669"/>
    <property type="project" value="TreeGrafter"/>
</dbReference>
<name>A0A928KUF4_9FIRM</name>
<comment type="caution">
    <text evidence="10">The sequence shown here is derived from an EMBL/GenBank/DDBJ whole genome shotgun (WGS) entry which is preliminary data.</text>
</comment>
<dbReference type="CDD" id="cd07769">
    <property type="entry name" value="ASKHA_NBD_FGGY_GK"/>
    <property type="match status" value="1"/>
</dbReference>
<evidence type="ECO:0000259" key="8">
    <source>
        <dbReference type="Pfam" id="PF00370"/>
    </source>
</evidence>
<dbReference type="FunFam" id="3.30.420.40:FF:000008">
    <property type="entry name" value="Glycerol kinase"/>
    <property type="match status" value="1"/>
</dbReference>
<dbReference type="InterPro" id="IPR018485">
    <property type="entry name" value="FGGY_C"/>
</dbReference>
<dbReference type="InterPro" id="IPR043129">
    <property type="entry name" value="ATPase_NBD"/>
</dbReference>
<evidence type="ECO:0000259" key="9">
    <source>
        <dbReference type="Pfam" id="PF02782"/>
    </source>
</evidence>
<feature type="domain" description="Carbohydrate kinase FGGY N-terminal" evidence="8">
    <location>
        <begin position="5"/>
        <end position="252"/>
    </location>
</feature>
<protein>
    <recommendedName>
        <fullName evidence="7">ATP:glycerol 3-phosphotransferase</fullName>
    </recommendedName>
</protein>
<dbReference type="Pfam" id="PF02782">
    <property type="entry name" value="FGGY_C"/>
    <property type="match status" value="1"/>
</dbReference>
<comment type="similarity">
    <text evidence="1">Belongs to the FGGY kinase family.</text>
</comment>
<keyword evidence="4 10" id="KW-0418">Kinase</keyword>
<evidence type="ECO:0000256" key="2">
    <source>
        <dbReference type="ARBA" id="ARBA00022679"/>
    </source>
</evidence>
<organism evidence="10 11">
    <name type="scientific">Faecalispora sporosphaeroides</name>
    <dbReference type="NCBI Taxonomy" id="1549"/>
    <lineage>
        <taxon>Bacteria</taxon>
        <taxon>Bacillati</taxon>
        <taxon>Bacillota</taxon>
        <taxon>Clostridia</taxon>
        <taxon>Eubacteriales</taxon>
        <taxon>Oscillospiraceae</taxon>
        <taxon>Faecalispora</taxon>
    </lineage>
</organism>
<proteinExistence type="inferred from homology"/>
<dbReference type="Proteomes" id="UP000754750">
    <property type="component" value="Unassembled WGS sequence"/>
</dbReference>
<dbReference type="AlphaFoldDB" id="A0A928KUF4"/>
<evidence type="ECO:0000256" key="7">
    <source>
        <dbReference type="ARBA" id="ARBA00043149"/>
    </source>
</evidence>
<evidence type="ECO:0000256" key="4">
    <source>
        <dbReference type="ARBA" id="ARBA00022777"/>
    </source>
</evidence>
<evidence type="ECO:0000256" key="3">
    <source>
        <dbReference type="ARBA" id="ARBA00022741"/>
    </source>
</evidence>
<evidence type="ECO:0000256" key="1">
    <source>
        <dbReference type="ARBA" id="ARBA00009156"/>
    </source>
</evidence>
<dbReference type="PROSITE" id="PS00933">
    <property type="entry name" value="FGGY_KINASES_1"/>
    <property type="match status" value="1"/>
</dbReference>
<evidence type="ECO:0000313" key="11">
    <source>
        <dbReference type="Proteomes" id="UP000754750"/>
    </source>
</evidence>
<gene>
    <name evidence="10" type="primary">glpK</name>
    <name evidence="10" type="ORF">E7512_11745</name>
</gene>
<evidence type="ECO:0000256" key="6">
    <source>
        <dbReference type="ARBA" id="ARBA00022840"/>
    </source>
</evidence>
<dbReference type="Gene3D" id="3.30.420.40">
    <property type="match status" value="2"/>
</dbReference>
<reference evidence="10" key="1">
    <citation type="submission" date="2019-04" db="EMBL/GenBank/DDBJ databases">
        <title>Evolution of Biomass-Degrading Anaerobic Consortia Revealed by Metagenomics.</title>
        <authorList>
            <person name="Peng X."/>
        </authorList>
    </citation>
    <scope>NUCLEOTIDE SEQUENCE</scope>
    <source>
        <strain evidence="10">SIG551</strain>
    </source>
</reference>
<dbReference type="InterPro" id="IPR018483">
    <property type="entry name" value="Carb_kinase_FGGY_CS"/>
</dbReference>
<dbReference type="PIRSF" id="PIRSF000538">
    <property type="entry name" value="GlpK"/>
    <property type="match status" value="1"/>
</dbReference>
<keyword evidence="6" id="KW-0067">ATP-binding</keyword>
<dbReference type="NCBIfam" id="NF000756">
    <property type="entry name" value="PRK00047.1"/>
    <property type="match status" value="1"/>
</dbReference>
<evidence type="ECO:0000256" key="5">
    <source>
        <dbReference type="ARBA" id="ARBA00022798"/>
    </source>
</evidence>
<keyword evidence="3" id="KW-0547">Nucleotide-binding</keyword>
<dbReference type="PANTHER" id="PTHR10196:SF69">
    <property type="entry name" value="GLYCEROL KINASE"/>
    <property type="match status" value="1"/>
</dbReference>
<dbReference type="SUPFAM" id="SSF53067">
    <property type="entry name" value="Actin-like ATPase domain"/>
    <property type="match status" value="2"/>
</dbReference>
<dbReference type="EMBL" id="SVNY01000006">
    <property type="protein sequence ID" value="MBE6834228.1"/>
    <property type="molecule type" value="Genomic_DNA"/>
</dbReference>
<keyword evidence="5" id="KW-0319">Glycerol metabolism</keyword>
<evidence type="ECO:0000313" key="10">
    <source>
        <dbReference type="EMBL" id="MBE6834228.1"/>
    </source>
</evidence>
<dbReference type="InterPro" id="IPR018484">
    <property type="entry name" value="FGGY_N"/>
</dbReference>
<dbReference type="RefSeq" id="WP_326840748.1">
    <property type="nucleotide sequence ID" value="NZ_SVNY01000006.1"/>
</dbReference>
<accession>A0A928KUF4</accession>
<keyword evidence="2 10" id="KW-0808">Transferase</keyword>
<dbReference type="GO" id="GO:0019563">
    <property type="term" value="P:glycerol catabolic process"/>
    <property type="evidence" value="ECO:0007669"/>
    <property type="project" value="TreeGrafter"/>
</dbReference>
<feature type="domain" description="Carbohydrate kinase FGGY C-terminal" evidence="9">
    <location>
        <begin position="262"/>
        <end position="450"/>
    </location>
</feature>
<dbReference type="GO" id="GO:0005524">
    <property type="term" value="F:ATP binding"/>
    <property type="evidence" value="ECO:0007669"/>
    <property type="project" value="UniProtKB-KW"/>
</dbReference>
<sequence>MRQTYLLAIDQSTQGTKGMLFDAEGQLTARCDRSHAQHIDDRGWVEHDPEEIYRNTVAVVRDVVERAGIDKNQVAAVGISNQRETAVVWDRESGRPVYNAIVWQCARGEQICEEIRAAGYAERVRESTGLPLSPYFSAAKIAWVLRNVDGVEERARAGGVCCGTVDSWLLYRLTGGKTYATDYSNASRTQLFNLRALSWDPELCKLFGIPLDCMARVRGSDEWYGDTDFEGFFDRPVPILAVLGDSHGALFGQDCREPGLVKATYGTGSSVMLNTGDDLIVSQSGLVTSLAWCMQGKVQYVLEGNINYTGSVIGWLKNDLQLVQTVRQAHELAAAANPLDQTYFVPAFTGLGAPYWDSAATGLFTGITRLTGRAEMVRAGVDCIAYQVADIVNLMREESGLAIRELRVDGGPTESTYLMQRQSDILGIPVCVPRWQELSGMGAAYAAGISAGIYDREAIFSRMERTAYERGMPAEQSEALYRGWKRAVQTALRHG</sequence>
<dbReference type="Pfam" id="PF00370">
    <property type="entry name" value="FGGY_N"/>
    <property type="match status" value="1"/>
</dbReference>
<dbReference type="InterPro" id="IPR000577">
    <property type="entry name" value="Carb_kinase_FGGY"/>
</dbReference>
<dbReference type="GO" id="GO:0005829">
    <property type="term" value="C:cytosol"/>
    <property type="evidence" value="ECO:0007669"/>
    <property type="project" value="TreeGrafter"/>
</dbReference>
<dbReference type="PANTHER" id="PTHR10196">
    <property type="entry name" value="SUGAR KINASE"/>
    <property type="match status" value="1"/>
</dbReference>